<reference evidence="3 4" key="2">
    <citation type="submission" date="2020-04" db="EMBL/GenBank/DDBJ databases">
        <title>Complete genome sequence of Alteromonas pelagimontana 5.12T.</title>
        <authorList>
            <person name="Sinha R.K."/>
            <person name="Krishnan K.P."/>
            <person name="Kurian J.P."/>
        </authorList>
    </citation>
    <scope>NUCLEOTIDE SEQUENCE [LARGE SCALE GENOMIC DNA]</scope>
    <source>
        <strain evidence="3 4">5.12</strain>
    </source>
</reference>
<dbReference type="OrthoDB" id="9151308at2"/>
<feature type="region of interest" description="Disordered" evidence="1">
    <location>
        <begin position="107"/>
        <end position="126"/>
    </location>
</feature>
<dbReference type="EMBL" id="CP052766">
    <property type="protein sequence ID" value="QJR81495.1"/>
    <property type="molecule type" value="Genomic_DNA"/>
</dbReference>
<dbReference type="AlphaFoldDB" id="A0A6M4MFV1"/>
<keyword evidence="4" id="KW-1185">Reference proteome</keyword>
<feature type="chain" id="PRO_5028933041" evidence="2">
    <location>
        <begin position="24"/>
        <end position="220"/>
    </location>
</feature>
<dbReference type="KEGG" id="apel:CA267_012235"/>
<reference evidence="4" key="1">
    <citation type="submission" date="2014-12" db="EMBL/GenBank/DDBJ databases">
        <title>Complete genome sequence of a multi-drug resistant Klebsiella pneumoniae.</title>
        <authorList>
            <person name="Hua X."/>
            <person name="Chen Q."/>
            <person name="Li X."/>
            <person name="Feng Y."/>
            <person name="Ruan Z."/>
            <person name="Yu Y."/>
        </authorList>
    </citation>
    <scope>NUCLEOTIDE SEQUENCE [LARGE SCALE GENOMIC DNA]</scope>
    <source>
        <strain evidence="4">5.12</strain>
    </source>
</reference>
<evidence type="ECO:0000313" key="3">
    <source>
        <dbReference type="EMBL" id="QJR81495.1"/>
    </source>
</evidence>
<proteinExistence type="predicted"/>
<keyword evidence="2" id="KW-0732">Signal</keyword>
<accession>A0A6M4MFV1</accession>
<gene>
    <name evidence="3" type="ORF">CA267_012235</name>
</gene>
<evidence type="ECO:0000256" key="1">
    <source>
        <dbReference type="SAM" id="MobiDB-lite"/>
    </source>
</evidence>
<evidence type="ECO:0000313" key="4">
    <source>
        <dbReference type="Proteomes" id="UP000219285"/>
    </source>
</evidence>
<name>A0A6M4MFV1_9ALTE</name>
<protein>
    <submittedName>
        <fullName evidence="3">Uncharacterized protein</fullName>
    </submittedName>
</protein>
<dbReference type="RefSeq" id="WP_075607241.1">
    <property type="nucleotide sequence ID" value="NZ_CP052766.1"/>
</dbReference>
<evidence type="ECO:0000256" key="2">
    <source>
        <dbReference type="SAM" id="SignalP"/>
    </source>
</evidence>
<dbReference type="Proteomes" id="UP000219285">
    <property type="component" value="Chromosome"/>
</dbReference>
<feature type="signal peptide" evidence="2">
    <location>
        <begin position="1"/>
        <end position="23"/>
    </location>
</feature>
<organism evidence="3 4">
    <name type="scientific">Alteromonas pelagimontana</name>
    <dbReference type="NCBI Taxonomy" id="1858656"/>
    <lineage>
        <taxon>Bacteria</taxon>
        <taxon>Pseudomonadati</taxon>
        <taxon>Pseudomonadota</taxon>
        <taxon>Gammaproteobacteria</taxon>
        <taxon>Alteromonadales</taxon>
        <taxon>Alteromonadaceae</taxon>
        <taxon>Alteromonas/Salinimonas group</taxon>
        <taxon>Alteromonas</taxon>
    </lineage>
</organism>
<sequence>MIRYLSRFMVAFFILLLSMPTHAQDTLVATLFGEDIRLSDISPSDAQLNEMAKMNSASKDMALAQFRHGRLAETILKKITEDYASKQNLEIDSELVEKFKEKFGPELAASRKESDERKENVGEKVPQKSIDDIATEQVRHWQVNKALYENFGGTVIFQQSDPQFPVQAYETLLKRYQKEGKFEILNDRYSAVFWEAFEPPFSFQLSADQVDFSDPWWLTE</sequence>